<dbReference type="InterPro" id="IPR036396">
    <property type="entry name" value="Cyt_P450_sf"/>
</dbReference>
<evidence type="ECO:0000313" key="8">
    <source>
        <dbReference type="Proteomes" id="UP000814176"/>
    </source>
</evidence>
<keyword evidence="6" id="KW-0503">Monooxygenase</keyword>
<proteinExistence type="inferred from homology"/>
<comment type="caution">
    <text evidence="7">The sequence shown here is derived from an EMBL/GenBank/DDBJ whole genome shotgun (WGS) entry which is preliminary data.</text>
</comment>
<dbReference type="SUPFAM" id="SSF48264">
    <property type="entry name" value="Cytochrome P450"/>
    <property type="match status" value="1"/>
</dbReference>
<name>A0ABQ8JZS2_9APHY</name>
<sequence length="173" mass="19088">MCTHTANAGPLREEIERVVGEDECIRAALGRMWRLESFLKESQRMKGMILSDSCLLPMAPLRFTLQDVLLSNGTPLSAGTLVTAVTRSTHLDDANFPDTATFDPTRFSSMSEEGSKNRRCYVSTTPTDIGFGHGRHTCPGRFFAADDLKILLACVVIRYVVKFRGRGQEAAGE</sequence>
<dbReference type="RefSeq" id="XP_047773253.1">
    <property type="nucleotide sequence ID" value="XM_047921188.1"/>
</dbReference>
<keyword evidence="6" id="KW-0349">Heme</keyword>
<keyword evidence="8" id="KW-1185">Reference proteome</keyword>
<evidence type="ECO:0000256" key="1">
    <source>
        <dbReference type="ARBA" id="ARBA00001971"/>
    </source>
</evidence>
<organism evidence="7 8">
    <name type="scientific">Rhodofomes roseus</name>
    <dbReference type="NCBI Taxonomy" id="34475"/>
    <lineage>
        <taxon>Eukaryota</taxon>
        <taxon>Fungi</taxon>
        <taxon>Dikarya</taxon>
        <taxon>Basidiomycota</taxon>
        <taxon>Agaricomycotina</taxon>
        <taxon>Agaricomycetes</taxon>
        <taxon>Polyporales</taxon>
        <taxon>Rhodofomes</taxon>
    </lineage>
</organism>
<reference evidence="7 8" key="1">
    <citation type="journal article" date="2021" name="Environ. Microbiol.">
        <title>Gene family expansions and transcriptome signatures uncover fungal adaptations to wood decay.</title>
        <authorList>
            <person name="Hage H."/>
            <person name="Miyauchi S."/>
            <person name="Viragh M."/>
            <person name="Drula E."/>
            <person name="Min B."/>
            <person name="Chaduli D."/>
            <person name="Navarro D."/>
            <person name="Favel A."/>
            <person name="Norest M."/>
            <person name="Lesage-Meessen L."/>
            <person name="Balint B."/>
            <person name="Merenyi Z."/>
            <person name="de Eugenio L."/>
            <person name="Morin E."/>
            <person name="Martinez A.T."/>
            <person name="Baldrian P."/>
            <person name="Stursova M."/>
            <person name="Martinez M.J."/>
            <person name="Novotny C."/>
            <person name="Magnuson J.K."/>
            <person name="Spatafora J.W."/>
            <person name="Maurice S."/>
            <person name="Pangilinan J."/>
            <person name="Andreopoulos W."/>
            <person name="LaButti K."/>
            <person name="Hundley H."/>
            <person name="Na H."/>
            <person name="Kuo A."/>
            <person name="Barry K."/>
            <person name="Lipzen A."/>
            <person name="Henrissat B."/>
            <person name="Riley R."/>
            <person name="Ahrendt S."/>
            <person name="Nagy L.G."/>
            <person name="Grigoriev I.V."/>
            <person name="Martin F."/>
            <person name="Rosso M.N."/>
        </authorList>
    </citation>
    <scope>NUCLEOTIDE SEQUENCE [LARGE SCALE GENOMIC DNA]</scope>
    <source>
        <strain evidence="7 8">CIRM-BRFM 1785</strain>
    </source>
</reference>
<dbReference type="Gene3D" id="1.10.630.10">
    <property type="entry name" value="Cytochrome P450"/>
    <property type="match status" value="1"/>
</dbReference>
<keyword evidence="3 6" id="KW-0479">Metal-binding</keyword>
<dbReference type="EMBL" id="JADCUA010000035">
    <property type="protein sequence ID" value="KAH9829890.1"/>
    <property type="molecule type" value="Genomic_DNA"/>
</dbReference>
<gene>
    <name evidence="7" type="ORF">C8Q71DRAFT_717785</name>
</gene>
<evidence type="ECO:0000256" key="3">
    <source>
        <dbReference type="ARBA" id="ARBA00022723"/>
    </source>
</evidence>
<evidence type="ECO:0000256" key="4">
    <source>
        <dbReference type="ARBA" id="ARBA00023002"/>
    </source>
</evidence>
<evidence type="ECO:0000256" key="6">
    <source>
        <dbReference type="RuleBase" id="RU000461"/>
    </source>
</evidence>
<comment type="cofactor">
    <cofactor evidence="1">
        <name>heme</name>
        <dbReference type="ChEBI" id="CHEBI:30413"/>
    </cofactor>
</comment>
<protein>
    <submittedName>
        <fullName evidence="7">Cytochrome P450</fullName>
    </submittedName>
</protein>
<dbReference type="Proteomes" id="UP000814176">
    <property type="component" value="Unassembled WGS sequence"/>
</dbReference>
<accession>A0ABQ8JZS2</accession>
<evidence type="ECO:0000256" key="5">
    <source>
        <dbReference type="ARBA" id="ARBA00023004"/>
    </source>
</evidence>
<dbReference type="Pfam" id="PF00067">
    <property type="entry name" value="p450"/>
    <property type="match status" value="1"/>
</dbReference>
<keyword evidence="4 6" id="KW-0560">Oxidoreductase</keyword>
<evidence type="ECO:0000256" key="2">
    <source>
        <dbReference type="ARBA" id="ARBA00010617"/>
    </source>
</evidence>
<evidence type="ECO:0000313" key="7">
    <source>
        <dbReference type="EMBL" id="KAH9829890.1"/>
    </source>
</evidence>
<dbReference type="GeneID" id="72001920"/>
<keyword evidence="5 6" id="KW-0408">Iron</keyword>
<dbReference type="InterPro" id="IPR001128">
    <property type="entry name" value="Cyt_P450"/>
</dbReference>
<dbReference type="PROSITE" id="PS00086">
    <property type="entry name" value="CYTOCHROME_P450"/>
    <property type="match status" value="1"/>
</dbReference>
<dbReference type="InterPro" id="IPR017972">
    <property type="entry name" value="Cyt_P450_CS"/>
</dbReference>
<comment type="similarity">
    <text evidence="2 6">Belongs to the cytochrome P450 family.</text>
</comment>
<dbReference type="PANTHER" id="PTHR46206">
    <property type="entry name" value="CYTOCHROME P450"/>
    <property type="match status" value="1"/>
</dbReference>